<keyword evidence="7" id="KW-0547">Nucleotide-binding</keyword>
<evidence type="ECO:0000313" key="13">
    <source>
        <dbReference type="EMBL" id="PWA68336.1"/>
    </source>
</evidence>
<evidence type="ECO:0000256" key="10">
    <source>
        <dbReference type="ARBA" id="ARBA00022842"/>
    </source>
</evidence>
<dbReference type="STRING" id="35608.A0A2U1N4B8"/>
<evidence type="ECO:0000256" key="6">
    <source>
        <dbReference type="ARBA" id="ARBA00022679"/>
    </source>
</evidence>
<dbReference type="InterPro" id="IPR001576">
    <property type="entry name" value="Phosphoglycerate_kinase"/>
</dbReference>
<dbReference type="GO" id="GO:0043531">
    <property type="term" value="F:ADP binding"/>
    <property type="evidence" value="ECO:0007669"/>
    <property type="project" value="TreeGrafter"/>
</dbReference>
<evidence type="ECO:0000256" key="3">
    <source>
        <dbReference type="ARBA" id="ARBA00008982"/>
    </source>
</evidence>
<evidence type="ECO:0000256" key="12">
    <source>
        <dbReference type="RuleBase" id="RU000696"/>
    </source>
</evidence>
<dbReference type="FunFam" id="3.40.50.1260:FF:000007">
    <property type="entry name" value="Phosphoglycerate kinase"/>
    <property type="match status" value="1"/>
</dbReference>
<dbReference type="PANTHER" id="PTHR11406">
    <property type="entry name" value="PHOSPHOGLYCERATE KINASE"/>
    <property type="match status" value="1"/>
</dbReference>
<name>A0A2U1N4B8_ARTAN</name>
<comment type="caution">
    <text evidence="13">The sequence shown here is derived from an EMBL/GenBank/DDBJ whole genome shotgun (WGS) entry which is preliminary data.</text>
</comment>
<gene>
    <name evidence="13" type="ORF">CTI12_AA309850</name>
</gene>
<dbReference type="PRINTS" id="PR00477">
    <property type="entry name" value="PHGLYCKINASE"/>
</dbReference>
<dbReference type="InterPro" id="IPR015824">
    <property type="entry name" value="Phosphoglycerate_kinase_N"/>
</dbReference>
<dbReference type="OrthoDB" id="275353at2759"/>
<comment type="subunit">
    <text evidence="12">Monomer.</text>
</comment>
<dbReference type="SUPFAM" id="SSF53748">
    <property type="entry name" value="Phosphoglycerate kinase"/>
    <property type="match status" value="2"/>
</dbReference>
<dbReference type="AlphaFoldDB" id="A0A2U1N4B8"/>
<dbReference type="InterPro" id="IPR036043">
    <property type="entry name" value="Phosphoglycerate_kinase_sf"/>
</dbReference>
<evidence type="ECO:0000256" key="9">
    <source>
        <dbReference type="ARBA" id="ARBA00022840"/>
    </source>
</evidence>
<dbReference type="FunFam" id="3.40.50.1260:FF:000009">
    <property type="entry name" value="Phosphoglycerate kinase"/>
    <property type="match status" value="1"/>
</dbReference>
<dbReference type="FunFam" id="3.40.50.1260:FF:000006">
    <property type="entry name" value="Phosphoglycerate kinase"/>
    <property type="match status" value="1"/>
</dbReference>
<reference evidence="13 14" key="1">
    <citation type="journal article" date="2018" name="Mol. Plant">
        <title>The genome of Artemisia annua provides insight into the evolution of Asteraceae family and artemisinin biosynthesis.</title>
        <authorList>
            <person name="Shen Q."/>
            <person name="Zhang L."/>
            <person name="Liao Z."/>
            <person name="Wang S."/>
            <person name="Yan T."/>
            <person name="Shi P."/>
            <person name="Liu M."/>
            <person name="Fu X."/>
            <person name="Pan Q."/>
            <person name="Wang Y."/>
            <person name="Lv Z."/>
            <person name="Lu X."/>
            <person name="Zhang F."/>
            <person name="Jiang W."/>
            <person name="Ma Y."/>
            <person name="Chen M."/>
            <person name="Hao X."/>
            <person name="Li L."/>
            <person name="Tang Y."/>
            <person name="Lv G."/>
            <person name="Zhou Y."/>
            <person name="Sun X."/>
            <person name="Brodelius P.E."/>
            <person name="Rose J.K.C."/>
            <person name="Tang K."/>
        </authorList>
    </citation>
    <scope>NUCLEOTIDE SEQUENCE [LARGE SCALE GENOMIC DNA]</scope>
    <source>
        <strain evidence="14">cv. Huhao1</strain>
        <tissue evidence="13">Leaf</tissue>
    </source>
</reference>
<dbReference type="HAMAP" id="MF_00145">
    <property type="entry name" value="Phosphoglyc_kinase"/>
    <property type="match status" value="1"/>
</dbReference>
<evidence type="ECO:0000256" key="8">
    <source>
        <dbReference type="ARBA" id="ARBA00022777"/>
    </source>
</evidence>
<evidence type="ECO:0000256" key="1">
    <source>
        <dbReference type="ARBA" id="ARBA00000642"/>
    </source>
</evidence>
<evidence type="ECO:0000256" key="4">
    <source>
        <dbReference type="ARBA" id="ARBA00013061"/>
    </source>
</evidence>
<dbReference type="GO" id="GO:0005829">
    <property type="term" value="C:cytosol"/>
    <property type="evidence" value="ECO:0007669"/>
    <property type="project" value="TreeGrafter"/>
</dbReference>
<comment type="similarity">
    <text evidence="3 11">Belongs to the phosphoglycerate kinase family.</text>
</comment>
<dbReference type="CDD" id="cd00318">
    <property type="entry name" value="Phosphoglycerate_kinase"/>
    <property type="match status" value="1"/>
</dbReference>
<evidence type="ECO:0000256" key="2">
    <source>
        <dbReference type="ARBA" id="ARBA00001946"/>
    </source>
</evidence>
<dbReference type="GO" id="GO:0006094">
    <property type="term" value="P:gluconeogenesis"/>
    <property type="evidence" value="ECO:0007669"/>
    <property type="project" value="TreeGrafter"/>
</dbReference>
<evidence type="ECO:0000313" key="14">
    <source>
        <dbReference type="Proteomes" id="UP000245207"/>
    </source>
</evidence>
<evidence type="ECO:0000256" key="5">
    <source>
        <dbReference type="ARBA" id="ARBA00022490"/>
    </source>
</evidence>
<comment type="cofactor">
    <cofactor evidence="2">
        <name>Mg(2+)</name>
        <dbReference type="ChEBI" id="CHEBI:18420"/>
    </cofactor>
</comment>
<keyword evidence="9" id="KW-0067">ATP-binding</keyword>
<dbReference type="InterPro" id="IPR015911">
    <property type="entry name" value="Phosphoglycerate_kinase_CS"/>
</dbReference>
<dbReference type="PANTHER" id="PTHR11406:SF27">
    <property type="entry name" value="PHOSPHOGLYCERATE KINASE 3, CYTOSOLIC"/>
    <property type="match status" value="1"/>
</dbReference>
<dbReference type="GO" id="GO:0004618">
    <property type="term" value="F:phosphoglycerate kinase activity"/>
    <property type="evidence" value="ECO:0007669"/>
    <property type="project" value="UniProtKB-EC"/>
</dbReference>
<keyword evidence="14" id="KW-1185">Reference proteome</keyword>
<dbReference type="GO" id="GO:0005524">
    <property type="term" value="F:ATP binding"/>
    <property type="evidence" value="ECO:0007669"/>
    <property type="project" value="UniProtKB-KW"/>
</dbReference>
<accession>A0A2U1N4B8</accession>
<dbReference type="EMBL" id="PKPP01003657">
    <property type="protein sequence ID" value="PWA68336.1"/>
    <property type="molecule type" value="Genomic_DNA"/>
</dbReference>
<dbReference type="Proteomes" id="UP000245207">
    <property type="component" value="Unassembled WGS sequence"/>
</dbReference>
<organism evidence="13 14">
    <name type="scientific">Artemisia annua</name>
    <name type="common">Sweet wormwood</name>
    <dbReference type="NCBI Taxonomy" id="35608"/>
    <lineage>
        <taxon>Eukaryota</taxon>
        <taxon>Viridiplantae</taxon>
        <taxon>Streptophyta</taxon>
        <taxon>Embryophyta</taxon>
        <taxon>Tracheophyta</taxon>
        <taxon>Spermatophyta</taxon>
        <taxon>Magnoliopsida</taxon>
        <taxon>eudicotyledons</taxon>
        <taxon>Gunneridae</taxon>
        <taxon>Pentapetalae</taxon>
        <taxon>asterids</taxon>
        <taxon>campanulids</taxon>
        <taxon>Asterales</taxon>
        <taxon>Asteraceae</taxon>
        <taxon>Asteroideae</taxon>
        <taxon>Anthemideae</taxon>
        <taxon>Artemisiinae</taxon>
        <taxon>Artemisia</taxon>
    </lineage>
</organism>
<sequence>MASKKSVSSLKEGDLKGKKVFVRADLNVPLDDSFKITDDTRIRAAVPTIKYLMSNGARVILSSHLGRPKGVTPKYSLKPLVPRLSELLGIEVKMADDCVGPEVENLVAGISDGGVLLLENVRFYKEEEKNDPEFAKKLASLADLYVNDAFGTAHRAHASTEGVAKYLKPAVAGYLMQKMASKKSVSSLKEGDLKGKKVFVRADLNVPLDDSFKITDDTRIRAAVPTIKYLMSNGARVILSSHLGRPKGVTPKYSLKPLVPRLSELLGIEVKMADDCVGPEVENLVAGISDGGVLLLENVRFYKEEEKNDPEFAKKLASLADLYVNDAFGTAHRAHASTEGVAKYLKPAVAGYLMQKELDYLVGAELDYLVGAVSSPNKPFAAIVGGAKVSSKIGVIESLLEKVNIIVLGGGMIFTFYKAQGYKVGSSLVEEDKLDLATSLLEKAKSKGVSLLLPSDVVIADKFAADANSKVVPAKEISDGWMGLDIGPDSIKSFSETLDTTKTIIWNGPMGVFEMEKFAAGTEAIAKKLAELSGKGVTTIIGGGDSVAAVEKVGLADKMSHISTGGGASLELLEGKTLPGVLALNEA</sequence>
<keyword evidence="8 11" id="KW-0418">Kinase</keyword>
<dbReference type="Pfam" id="PF00162">
    <property type="entry name" value="PGK"/>
    <property type="match status" value="2"/>
</dbReference>
<dbReference type="Gene3D" id="3.40.50.1260">
    <property type="entry name" value="Phosphoglycerate kinase, N-terminal domain"/>
    <property type="match status" value="3"/>
</dbReference>
<keyword evidence="10" id="KW-0460">Magnesium</keyword>
<protein>
    <recommendedName>
        <fullName evidence="4 11">Phosphoglycerate kinase</fullName>
        <ecNumber evidence="4 11">2.7.2.3</ecNumber>
    </recommendedName>
</protein>
<comment type="catalytic activity">
    <reaction evidence="1 11">
        <text>(2R)-3-phosphoglycerate + ATP = (2R)-3-phospho-glyceroyl phosphate + ADP</text>
        <dbReference type="Rhea" id="RHEA:14801"/>
        <dbReference type="ChEBI" id="CHEBI:30616"/>
        <dbReference type="ChEBI" id="CHEBI:57604"/>
        <dbReference type="ChEBI" id="CHEBI:58272"/>
        <dbReference type="ChEBI" id="CHEBI:456216"/>
        <dbReference type="EC" id="2.7.2.3"/>
    </reaction>
</comment>
<evidence type="ECO:0000256" key="11">
    <source>
        <dbReference type="RuleBase" id="RU000532"/>
    </source>
</evidence>
<proteinExistence type="inferred from homology"/>
<dbReference type="PROSITE" id="PS00111">
    <property type="entry name" value="PGLYCERATE_KINASE"/>
    <property type="match status" value="2"/>
</dbReference>
<dbReference type="EC" id="2.7.2.3" evidence="4 11"/>
<evidence type="ECO:0000256" key="7">
    <source>
        <dbReference type="ARBA" id="ARBA00022741"/>
    </source>
</evidence>
<dbReference type="FunFam" id="3.40.50.1260:FF:000010">
    <property type="entry name" value="Phosphoglycerate kinase"/>
    <property type="match status" value="1"/>
</dbReference>
<keyword evidence="6 11" id="KW-0808">Transferase</keyword>
<keyword evidence="5" id="KW-0963">Cytoplasm</keyword>
<dbReference type="GO" id="GO:0006096">
    <property type="term" value="P:glycolytic process"/>
    <property type="evidence" value="ECO:0007669"/>
    <property type="project" value="InterPro"/>
</dbReference>